<protein>
    <submittedName>
        <fullName evidence="1">BgTH12-02953</fullName>
    </submittedName>
</protein>
<comment type="caution">
    <text evidence="1">The sequence shown here is derived from an EMBL/GenBank/DDBJ whole genome shotgun (WGS) entry which is preliminary data.</text>
</comment>
<evidence type="ECO:0000313" key="2">
    <source>
        <dbReference type="Proteomes" id="UP000683417"/>
    </source>
</evidence>
<dbReference type="Proteomes" id="UP000683417">
    <property type="component" value="Unassembled WGS sequence"/>
</dbReference>
<reference evidence="1" key="1">
    <citation type="submission" date="2020-10" db="EMBL/GenBank/DDBJ databases">
        <authorList>
            <person name="Muller C M."/>
        </authorList>
    </citation>
    <scope>NUCLEOTIDE SEQUENCE</scope>
    <source>
        <strain evidence="1">THUN-12</strain>
    </source>
</reference>
<sequence>MKNSAIQQLEICVNSAVPLPNSCGNNMTCERQKSSFHQLCLSSDENLRNRTSYFAELQINIAEGTIEHWTTPRPVTTDKWIANTHWSYFHLDCVGNERKPPQEIADETCL</sequence>
<dbReference type="AlphaFoldDB" id="A0A9W4GFX4"/>
<dbReference type="EMBL" id="CAJHIT010000007">
    <property type="protein sequence ID" value="CAD6503286.1"/>
    <property type="molecule type" value="Genomic_DNA"/>
</dbReference>
<gene>
    <name evidence="1" type="ORF">BGTH12_LOCUS4644</name>
</gene>
<accession>A0A9W4GFX4</accession>
<proteinExistence type="predicted"/>
<name>A0A9W4GFX4_BLUGR</name>
<organism evidence="1 2">
    <name type="scientific">Blumeria graminis f. sp. triticale</name>
    <dbReference type="NCBI Taxonomy" id="1689686"/>
    <lineage>
        <taxon>Eukaryota</taxon>
        <taxon>Fungi</taxon>
        <taxon>Dikarya</taxon>
        <taxon>Ascomycota</taxon>
        <taxon>Pezizomycotina</taxon>
        <taxon>Leotiomycetes</taxon>
        <taxon>Erysiphales</taxon>
        <taxon>Erysiphaceae</taxon>
        <taxon>Blumeria</taxon>
    </lineage>
</organism>
<evidence type="ECO:0000313" key="1">
    <source>
        <dbReference type="EMBL" id="CAD6503286.1"/>
    </source>
</evidence>